<evidence type="ECO:0000256" key="1">
    <source>
        <dbReference type="SAM" id="MobiDB-lite"/>
    </source>
</evidence>
<keyword evidence="2" id="KW-1133">Transmembrane helix</keyword>
<evidence type="ECO:0000313" key="4">
    <source>
        <dbReference type="Proteomes" id="UP000494206"/>
    </source>
</evidence>
<gene>
    <name evidence="3" type="ORF">CBOVIS_LOCUS9008</name>
</gene>
<evidence type="ECO:0000313" key="3">
    <source>
        <dbReference type="EMBL" id="CAB3407017.1"/>
    </source>
</evidence>
<accession>A0A8S1F082</accession>
<evidence type="ECO:0008006" key="5">
    <source>
        <dbReference type="Google" id="ProtNLM"/>
    </source>
</evidence>
<name>A0A8S1F082_9PELO</name>
<feature type="transmembrane region" description="Helical" evidence="2">
    <location>
        <begin position="275"/>
        <end position="294"/>
    </location>
</feature>
<protein>
    <recommendedName>
        <fullName evidence="5">MARVEL domain-containing protein</fullName>
    </recommendedName>
</protein>
<dbReference type="OrthoDB" id="5801479at2759"/>
<keyword evidence="4" id="KW-1185">Reference proteome</keyword>
<proteinExistence type="predicted"/>
<evidence type="ECO:0000256" key="2">
    <source>
        <dbReference type="SAM" id="Phobius"/>
    </source>
</evidence>
<reference evidence="3 4" key="1">
    <citation type="submission" date="2020-04" db="EMBL/GenBank/DDBJ databases">
        <authorList>
            <person name="Laetsch R D."/>
            <person name="Stevens L."/>
            <person name="Kumar S."/>
            <person name="Blaxter L. M."/>
        </authorList>
    </citation>
    <scope>NUCLEOTIDE SEQUENCE [LARGE SCALE GENOMIC DNA]</scope>
</reference>
<feature type="transmembrane region" description="Helical" evidence="2">
    <location>
        <begin position="314"/>
        <end position="337"/>
    </location>
</feature>
<dbReference type="Proteomes" id="UP000494206">
    <property type="component" value="Unassembled WGS sequence"/>
</dbReference>
<keyword evidence="2" id="KW-0812">Transmembrane</keyword>
<feature type="region of interest" description="Disordered" evidence="1">
    <location>
        <begin position="120"/>
        <end position="163"/>
    </location>
</feature>
<feature type="transmembrane region" description="Helical" evidence="2">
    <location>
        <begin position="349"/>
        <end position="368"/>
    </location>
</feature>
<organism evidence="3 4">
    <name type="scientific">Caenorhabditis bovis</name>
    <dbReference type="NCBI Taxonomy" id="2654633"/>
    <lineage>
        <taxon>Eukaryota</taxon>
        <taxon>Metazoa</taxon>
        <taxon>Ecdysozoa</taxon>
        <taxon>Nematoda</taxon>
        <taxon>Chromadorea</taxon>
        <taxon>Rhabditida</taxon>
        <taxon>Rhabditina</taxon>
        <taxon>Rhabditomorpha</taxon>
        <taxon>Rhabditoidea</taxon>
        <taxon>Rhabditidae</taxon>
        <taxon>Peloderinae</taxon>
        <taxon>Caenorhabditis</taxon>
    </lineage>
</organism>
<feature type="transmembrane region" description="Helical" evidence="2">
    <location>
        <begin position="388"/>
        <end position="408"/>
    </location>
</feature>
<dbReference type="AlphaFoldDB" id="A0A8S1F082"/>
<sequence length="417" mass="46678">MEYPYGAGTVKIIPASALRDVSLYQQHNQYSYEYGQEPLGHPINGAYYMGGVYNPAYLHEPYGHNAYIACFFVLTIKQIFADPTYGDTGQQQYPYYGYNYSPYSYQSAYPGAYGPYPGASGAYRPYPQPQPSPPRRSRTAPSRPRSTTNMGTLGAESRRGARGISADPFDRRQYKVYTGGATVVGAPKKPPPMYRKRREPVVGRYQETEFGGTEFTPYQRQYYGAATAGETQTHQNLTLRRMRPFYAPSYTTYPPSIMHPKHSQNGRRYPTYARMALKAAQLILGAAIIGLVLGPMKGNSFHDFVIRTNTEWQGLVLGIAIIFSIFAGILLLTSYLANDVHVWRKVDGLITAAGCFFWLLAAFVESYFAACYPPNGPRINLVCHRAEWIIACILAFINCVVYVADFAMSWMAGVSML</sequence>
<keyword evidence="2" id="KW-0472">Membrane</keyword>
<comment type="caution">
    <text evidence="3">The sequence shown here is derived from an EMBL/GenBank/DDBJ whole genome shotgun (WGS) entry which is preliminary data.</text>
</comment>
<dbReference type="EMBL" id="CADEPM010000006">
    <property type="protein sequence ID" value="CAB3407017.1"/>
    <property type="molecule type" value="Genomic_DNA"/>
</dbReference>